<dbReference type="EMBL" id="NEDP02004212">
    <property type="protein sequence ID" value="OWF46306.1"/>
    <property type="molecule type" value="Genomic_DNA"/>
</dbReference>
<feature type="compositionally biased region" description="Polar residues" evidence="1">
    <location>
        <begin position="444"/>
        <end position="461"/>
    </location>
</feature>
<feature type="compositionally biased region" description="Polar residues" evidence="1">
    <location>
        <begin position="975"/>
        <end position="989"/>
    </location>
</feature>
<evidence type="ECO:0000259" key="2">
    <source>
        <dbReference type="PROSITE" id="PS51154"/>
    </source>
</evidence>
<dbReference type="SMART" id="SM00506">
    <property type="entry name" value="A1pp"/>
    <property type="match status" value="1"/>
</dbReference>
<protein>
    <recommendedName>
        <fullName evidence="2">Macro domain-containing protein</fullName>
    </recommendedName>
</protein>
<proteinExistence type="predicted"/>
<dbReference type="PANTHER" id="PTHR11106:SF111">
    <property type="entry name" value="MACRO DOMAIN-CONTAINING PROTEIN"/>
    <property type="match status" value="1"/>
</dbReference>
<dbReference type="Proteomes" id="UP000242188">
    <property type="component" value="Unassembled WGS sequence"/>
</dbReference>
<feature type="compositionally biased region" description="Basic and acidic residues" evidence="1">
    <location>
        <begin position="804"/>
        <end position="821"/>
    </location>
</feature>
<feature type="region of interest" description="Disordered" evidence="1">
    <location>
        <begin position="444"/>
        <end position="471"/>
    </location>
</feature>
<feature type="compositionally biased region" description="Low complexity" evidence="1">
    <location>
        <begin position="909"/>
        <end position="936"/>
    </location>
</feature>
<gene>
    <name evidence="3" type="ORF">KP79_PYT16992</name>
</gene>
<dbReference type="InterPro" id="IPR012677">
    <property type="entry name" value="Nucleotide-bd_a/b_plait_sf"/>
</dbReference>
<dbReference type="Pfam" id="PF23085">
    <property type="entry name" value="RRM_PARP14_3"/>
    <property type="match status" value="1"/>
</dbReference>
<reference evidence="3 4" key="1">
    <citation type="journal article" date="2017" name="Nat. Ecol. Evol.">
        <title>Scallop genome provides insights into evolution of bilaterian karyotype and development.</title>
        <authorList>
            <person name="Wang S."/>
            <person name="Zhang J."/>
            <person name="Jiao W."/>
            <person name="Li J."/>
            <person name="Xun X."/>
            <person name="Sun Y."/>
            <person name="Guo X."/>
            <person name="Huan P."/>
            <person name="Dong B."/>
            <person name="Zhang L."/>
            <person name="Hu X."/>
            <person name="Sun X."/>
            <person name="Wang J."/>
            <person name="Zhao C."/>
            <person name="Wang Y."/>
            <person name="Wang D."/>
            <person name="Huang X."/>
            <person name="Wang R."/>
            <person name="Lv J."/>
            <person name="Li Y."/>
            <person name="Zhang Z."/>
            <person name="Liu B."/>
            <person name="Lu W."/>
            <person name="Hui Y."/>
            <person name="Liang J."/>
            <person name="Zhou Z."/>
            <person name="Hou R."/>
            <person name="Li X."/>
            <person name="Liu Y."/>
            <person name="Li H."/>
            <person name="Ning X."/>
            <person name="Lin Y."/>
            <person name="Zhao L."/>
            <person name="Xing Q."/>
            <person name="Dou J."/>
            <person name="Li Y."/>
            <person name="Mao J."/>
            <person name="Guo H."/>
            <person name="Dou H."/>
            <person name="Li T."/>
            <person name="Mu C."/>
            <person name="Jiang W."/>
            <person name="Fu Q."/>
            <person name="Fu X."/>
            <person name="Miao Y."/>
            <person name="Liu J."/>
            <person name="Yu Q."/>
            <person name="Li R."/>
            <person name="Liao H."/>
            <person name="Li X."/>
            <person name="Kong Y."/>
            <person name="Jiang Z."/>
            <person name="Chourrout D."/>
            <person name="Li R."/>
            <person name="Bao Z."/>
        </authorList>
    </citation>
    <scope>NUCLEOTIDE SEQUENCE [LARGE SCALE GENOMIC DNA]</scope>
    <source>
        <strain evidence="3 4">PY_sf001</strain>
    </source>
</reference>
<feature type="region of interest" description="Disordered" evidence="1">
    <location>
        <begin position="791"/>
        <end position="1067"/>
    </location>
</feature>
<feature type="compositionally biased region" description="Low complexity" evidence="1">
    <location>
        <begin position="246"/>
        <end position="258"/>
    </location>
</feature>
<evidence type="ECO:0000313" key="3">
    <source>
        <dbReference type="EMBL" id="OWF46306.1"/>
    </source>
</evidence>
<feature type="compositionally biased region" description="Low complexity" evidence="1">
    <location>
        <begin position="946"/>
        <end position="957"/>
    </location>
</feature>
<organism evidence="3 4">
    <name type="scientific">Mizuhopecten yessoensis</name>
    <name type="common">Japanese scallop</name>
    <name type="synonym">Patinopecten yessoensis</name>
    <dbReference type="NCBI Taxonomy" id="6573"/>
    <lineage>
        <taxon>Eukaryota</taxon>
        <taxon>Metazoa</taxon>
        <taxon>Spiralia</taxon>
        <taxon>Lophotrochozoa</taxon>
        <taxon>Mollusca</taxon>
        <taxon>Bivalvia</taxon>
        <taxon>Autobranchia</taxon>
        <taxon>Pteriomorphia</taxon>
        <taxon>Pectinida</taxon>
        <taxon>Pectinoidea</taxon>
        <taxon>Pectinidae</taxon>
        <taxon>Mizuhopecten</taxon>
    </lineage>
</organism>
<feature type="domain" description="Macro" evidence="2">
    <location>
        <begin position="575"/>
        <end position="765"/>
    </location>
</feature>
<dbReference type="Gene3D" id="3.30.70.330">
    <property type="match status" value="1"/>
</dbReference>
<sequence>MDGQSGIRVKGLDKHLTTDKDLKMYFRNPKNGGGDIRKIYYPLLDNDAVILFKNDDIVHNILSIPKHLLHGTSIKLSRLPPMVFTTIEAKLEPDISSIVLGTTDIYDELKFYADVEICSHEEDNSCSLKGDWYQIERAWQIIHLAMGYQKKIQYRLQQQLSTENGDDKSRARYRPQGKSTDLEDDSDDSDEGTPRNGSSVPHPYSAGRKMQDSQYSVVGASVTDSIISSTPFEDDIAEEVRGMGQKKSAAATKSSSAANTPYVQGDSEEMYTSHKYNQRKVGDKRGKSFKSKTNEESHSSYSSKSDKGHHSGQRSEGDKGGYSSYRSEADRGTGHTSHSAHRHLASPSDDYSRNYSSLQGTTYDHLFPRVEIVSPSHQTDTRATGEEVGGRGSKTYTVPRHQSRSLLDDVQMNSDDSETEVMSISYQKHRQQDQNDTFKHFSSQISVTEHSDSVAKSSSRRGSNDSDTRLRQAHNYNTVNGTGSHARDTNDMLNSARSQGTVDVDNRFSSLPVMSSQHDVYNGATPGHSSSRLSESDEYKKSYGEGFTASSTDLDLEKAISASLKSSGPVEDYSVVDSYEFYVGYIKVVIFRGNITEVKTSGIVNAANGYLAHGAGIAGAIAMAAGPSMQQECEELKRKYGALETTTVVHTQAGGRLNREVNYILHAVGPIWIEAIKGRCTFELILTYLNCFRYAEKIWLDSVSLPCISAGIFGCPLDVSIQSFLDGLLIFHSESGESCHLREVHLVNNDLDGVVTSIVLIKSLLDNGLDSAIAQSLDRYGTLSKTHGGAIRNTKTLRPSSRQLSKDDDIIGARSSSDAKRLPARRSSSLQRTDRKSSGFSSSGSTSGRSVIGASNSSAFKSIASDRVTEPSSRQSLRDKTSVRGRSEERPLSSRSREPVTSSGKYESPRSGSSVSSRSKALGSDSSEIRPRSSSGSKKKVSEQILASQGSSAALSSPRGMGSSRAPPQMKQALVGTSNGARLKQTSLRTGKATPVKATTLRQDSSTKFRESERGTGSRVYKAGTREYNRGAYLDGSQSLPMGIDSPHYSSSRLRGNSPRRYTDHKY</sequence>
<feature type="compositionally biased region" description="Basic and acidic residues" evidence="1">
    <location>
        <begin position="379"/>
        <end position="389"/>
    </location>
</feature>
<dbReference type="Pfam" id="PF01661">
    <property type="entry name" value="Macro"/>
    <property type="match status" value="1"/>
</dbReference>
<feature type="compositionally biased region" description="Basic and acidic residues" evidence="1">
    <location>
        <begin position="876"/>
        <end position="898"/>
    </location>
</feature>
<dbReference type="Gene3D" id="3.40.220.10">
    <property type="entry name" value="Leucine Aminopeptidase, subunit E, domain 1"/>
    <property type="match status" value="1"/>
</dbReference>
<dbReference type="SUPFAM" id="SSF52949">
    <property type="entry name" value="Macro domain-like"/>
    <property type="match status" value="1"/>
</dbReference>
<feature type="region of interest" description="Disordered" evidence="1">
    <location>
        <begin position="241"/>
        <end position="357"/>
    </location>
</feature>
<evidence type="ECO:0000313" key="4">
    <source>
        <dbReference type="Proteomes" id="UP000242188"/>
    </source>
</evidence>
<feature type="region of interest" description="Disordered" evidence="1">
    <location>
        <begin position="161"/>
        <end position="216"/>
    </location>
</feature>
<feature type="compositionally biased region" description="Low complexity" evidence="1">
    <location>
        <begin position="838"/>
        <end position="850"/>
    </location>
</feature>
<dbReference type="PROSITE" id="PS51154">
    <property type="entry name" value="MACRO"/>
    <property type="match status" value="1"/>
</dbReference>
<dbReference type="InterPro" id="IPR002589">
    <property type="entry name" value="Macro_dom"/>
</dbReference>
<dbReference type="PANTHER" id="PTHR11106">
    <property type="entry name" value="GANGLIOSIDE INDUCED DIFFERENTIATION ASSOCIATED PROTEIN 2-RELATED"/>
    <property type="match status" value="1"/>
</dbReference>
<dbReference type="AlphaFoldDB" id="A0A210QC35"/>
<feature type="compositionally biased region" description="Basic and acidic residues" evidence="1">
    <location>
        <begin position="1005"/>
        <end position="1016"/>
    </location>
</feature>
<feature type="region of interest" description="Disordered" evidence="1">
    <location>
        <begin position="373"/>
        <end position="422"/>
    </location>
</feature>
<feature type="compositionally biased region" description="Acidic residues" evidence="1">
    <location>
        <begin position="182"/>
        <end position="191"/>
    </location>
</feature>
<dbReference type="InterPro" id="IPR043472">
    <property type="entry name" value="Macro_dom-like"/>
</dbReference>
<feature type="compositionally biased region" description="Basic and acidic residues" evidence="1">
    <location>
        <begin position="280"/>
        <end position="319"/>
    </location>
</feature>
<feature type="compositionally biased region" description="Polar residues" evidence="1">
    <location>
        <begin position="793"/>
        <end position="803"/>
    </location>
</feature>
<name>A0A210QC35_MIZYE</name>
<comment type="caution">
    <text evidence="3">The sequence shown here is derived from an EMBL/GenBank/DDBJ whole genome shotgun (WGS) entry which is preliminary data.</text>
</comment>
<accession>A0A210QC35</accession>
<evidence type="ECO:0000256" key="1">
    <source>
        <dbReference type="SAM" id="MobiDB-lite"/>
    </source>
</evidence>
<dbReference type="OrthoDB" id="527344at2759"/>
<keyword evidence="4" id="KW-1185">Reference proteome</keyword>